<reference evidence="3" key="1">
    <citation type="submission" date="2016-11" db="UniProtKB">
        <authorList>
            <consortium name="WormBaseParasite"/>
        </authorList>
    </citation>
    <scope>IDENTIFICATION</scope>
</reference>
<accession>A0A1I7ZDR3</accession>
<evidence type="ECO:0000256" key="1">
    <source>
        <dbReference type="SAM" id="MobiDB-lite"/>
    </source>
</evidence>
<sequence length="259" mass="28517">MSHRKIKARLKAAKNQSLVDRLLRPELPPNLEASGIAEAQYQIDFVVKSGRNGKLNVKGTATSPTGPTSMSSMDNAQFEDLKKVLANAPGFPEDLQQRLVEAAEKAFLASRLRGSKAGGTNEETESPVSAGVNEELSGEPDAAAMEKKAAALIEANDEIIRGYIIDLICAFLRADQDVIPGESNMKCTICSVQELIRRKCGARVNCPVKTCRDIINYTEMFVHLIRNHPNTVNEWYGQYTRKEAENEAQQLNASDEHIC</sequence>
<name>A0A1I7ZDR3_9BILA</name>
<evidence type="ECO:0000313" key="3">
    <source>
        <dbReference type="WBParaSite" id="L893_g25330.t1"/>
    </source>
</evidence>
<evidence type="ECO:0000313" key="2">
    <source>
        <dbReference type="Proteomes" id="UP000095287"/>
    </source>
</evidence>
<keyword evidence="2" id="KW-1185">Reference proteome</keyword>
<organism evidence="2 3">
    <name type="scientific">Steinernema glaseri</name>
    <dbReference type="NCBI Taxonomy" id="37863"/>
    <lineage>
        <taxon>Eukaryota</taxon>
        <taxon>Metazoa</taxon>
        <taxon>Ecdysozoa</taxon>
        <taxon>Nematoda</taxon>
        <taxon>Chromadorea</taxon>
        <taxon>Rhabditida</taxon>
        <taxon>Tylenchina</taxon>
        <taxon>Panagrolaimomorpha</taxon>
        <taxon>Strongyloidoidea</taxon>
        <taxon>Steinernematidae</taxon>
        <taxon>Steinernema</taxon>
    </lineage>
</organism>
<proteinExistence type="predicted"/>
<feature type="region of interest" description="Disordered" evidence="1">
    <location>
        <begin position="114"/>
        <end position="134"/>
    </location>
</feature>
<dbReference type="Proteomes" id="UP000095287">
    <property type="component" value="Unplaced"/>
</dbReference>
<protein>
    <submittedName>
        <fullName evidence="3">SP-RING-type domain-containing protein</fullName>
    </submittedName>
</protein>
<dbReference type="WBParaSite" id="L893_g25330.t1">
    <property type="protein sequence ID" value="L893_g25330.t1"/>
    <property type="gene ID" value="L893_g25330"/>
</dbReference>
<dbReference type="AlphaFoldDB" id="A0A1I7ZDR3"/>